<sequence>MKASLVTNPVFSISIFSNITVVKKDTGSLHSSLSTIRNS</sequence>
<name>A0A0A9CCN6_ARUDO</name>
<proteinExistence type="predicted"/>
<protein>
    <submittedName>
        <fullName evidence="1">Calcium-binding EF hand family protein</fullName>
    </submittedName>
</protein>
<reference evidence="1" key="1">
    <citation type="submission" date="2014-09" db="EMBL/GenBank/DDBJ databases">
        <authorList>
            <person name="Magalhaes I.L.F."/>
            <person name="Oliveira U."/>
            <person name="Santos F.R."/>
            <person name="Vidigal T.H.D.A."/>
            <person name="Brescovit A.D."/>
            <person name="Santos A.J."/>
        </authorList>
    </citation>
    <scope>NUCLEOTIDE SEQUENCE</scope>
    <source>
        <tissue evidence="1">Shoot tissue taken approximately 20 cm above the soil surface</tissue>
    </source>
</reference>
<dbReference type="EMBL" id="GBRH01225687">
    <property type="protein sequence ID" value="JAD72208.1"/>
    <property type="molecule type" value="Transcribed_RNA"/>
</dbReference>
<accession>A0A0A9CCN6</accession>
<reference evidence="1" key="2">
    <citation type="journal article" date="2015" name="Data Brief">
        <title>Shoot transcriptome of the giant reed, Arundo donax.</title>
        <authorList>
            <person name="Barrero R.A."/>
            <person name="Guerrero F.D."/>
            <person name="Moolhuijzen P."/>
            <person name="Goolsby J.A."/>
            <person name="Tidwell J."/>
            <person name="Bellgard S.E."/>
            <person name="Bellgard M.I."/>
        </authorList>
    </citation>
    <scope>NUCLEOTIDE SEQUENCE</scope>
    <source>
        <tissue evidence="1">Shoot tissue taken approximately 20 cm above the soil surface</tissue>
    </source>
</reference>
<dbReference type="AlphaFoldDB" id="A0A0A9CCN6"/>
<organism evidence="1">
    <name type="scientific">Arundo donax</name>
    <name type="common">Giant reed</name>
    <name type="synonym">Donax arundinaceus</name>
    <dbReference type="NCBI Taxonomy" id="35708"/>
    <lineage>
        <taxon>Eukaryota</taxon>
        <taxon>Viridiplantae</taxon>
        <taxon>Streptophyta</taxon>
        <taxon>Embryophyta</taxon>
        <taxon>Tracheophyta</taxon>
        <taxon>Spermatophyta</taxon>
        <taxon>Magnoliopsida</taxon>
        <taxon>Liliopsida</taxon>
        <taxon>Poales</taxon>
        <taxon>Poaceae</taxon>
        <taxon>PACMAD clade</taxon>
        <taxon>Arundinoideae</taxon>
        <taxon>Arundineae</taxon>
        <taxon>Arundo</taxon>
    </lineage>
</organism>
<evidence type="ECO:0000313" key="1">
    <source>
        <dbReference type="EMBL" id="JAD72208.1"/>
    </source>
</evidence>